<dbReference type="InterPro" id="IPR020837">
    <property type="entry name" value="Fibrinogen_CS"/>
</dbReference>
<dbReference type="PROSITE" id="PS51406">
    <property type="entry name" value="FIBRINOGEN_C_2"/>
    <property type="match status" value="1"/>
</dbReference>
<evidence type="ECO:0000256" key="3">
    <source>
        <dbReference type="ARBA" id="ARBA00023157"/>
    </source>
</evidence>
<reference evidence="5 6" key="1">
    <citation type="submission" date="2022-05" db="EMBL/GenBank/DDBJ databases">
        <authorList>
            <consortium name="Genoscope - CEA"/>
            <person name="William W."/>
        </authorList>
    </citation>
    <scope>NUCLEOTIDE SEQUENCE [LARGE SCALE GENOMIC DNA]</scope>
</reference>
<organism evidence="5 6">
    <name type="scientific">Pocillopora meandrina</name>
    <dbReference type="NCBI Taxonomy" id="46732"/>
    <lineage>
        <taxon>Eukaryota</taxon>
        <taxon>Metazoa</taxon>
        <taxon>Cnidaria</taxon>
        <taxon>Anthozoa</taxon>
        <taxon>Hexacorallia</taxon>
        <taxon>Scleractinia</taxon>
        <taxon>Astrocoeniina</taxon>
        <taxon>Pocilloporidae</taxon>
        <taxon>Pocillopora</taxon>
    </lineage>
</organism>
<evidence type="ECO:0000256" key="2">
    <source>
        <dbReference type="ARBA" id="ARBA00022525"/>
    </source>
</evidence>
<dbReference type="InterPro" id="IPR037579">
    <property type="entry name" value="FIB_ANG-like"/>
</dbReference>
<evidence type="ECO:0000313" key="6">
    <source>
        <dbReference type="Proteomes" id="UP001159428"/>
    </source>
</evidence>
<gene>
    <name evidence="5" type="ORF">PMEA_00018811</name>
</gene>
<keyword evidence="6" id="KW-1185">Reference proteome</keyword>
<dbReference type="InterPro" id="IPR036056">
    <property type="entry name" value="Fibrinogen-like_C"/>
</dbReference>
<feature type="domain" description="Fibrinogen C-terminal" evidence="4">
    <location>
        <begin position="1"/>
        <end position="95"/>
    </location>
</feature>
<dbReference type="Pfam" id="PF00147">
    <property type="entry name" value="Fibrinogen_C"/>
    <property type="match status" value="1"/>
</dbReference>
<dbReference type="AlphaFoldDB" id="A0AAU9X710"/>
<dbReference type="GO" id="GO:0034116">
    <property type="term" value="P:positive regulation of heterotypic cell-cell adhesion"/>
    <property type="evidence" value="ECO:0007669"/>
    <property type="project" value="TreeGrafter"/>
</dbReference>
<dbReference type="PANTHER" id="PTHR47221">
    <property type="entry name" value="FIBRINOGEN ALPHA CHAIN"/>
    <property type="match status" value="1"/>
</dbReference>
<comment type="subcellular location">
    <subcellularLocation>
        <location evidence="1">Secreted</location>
    </subcellularLocation>
</comment>
<dbReference type="PANTHER" id="PTHR47221:SF7">
    <property type="entry name" value="FIBRINOGEN BETA CHAIN"/>
    <property type="match status" value="1"/>
</dbReference>
<sequence length="95" mass="11217">MEDCESDRSFAKYTTFSIADESDDYRVMIVGMQLYQRHCCPASRQFLTKFFFRHRNMRLTTRDRDDDVQQDGDCAVAYRGGWWYNACHNANPNGL</sequence>
<dbReference type="SUPFAM" id="SSF56496">
    <property type="entry name" value="Fibrinogen C-terminal domain-like"/>
    <property type="match status" value="1"/>
</dbReference>
<dbReference type="GO" id="GO:0005577">
    <property type="term" value="C:fibrinogen complex"/>
    <property type="evidence" value="ECO:0007669"/>
    <property type="project" value="TreeGrafter"/>
</dbReference>
<dbReference type="InterPro" id="IPR002181">
    <property type="entry name" value="Fibrinogen_a/b/g_C_dom"/>
</dbReference>
<dbReference type="EMBL" id="CALNXJ010000033">
    <property type="protein sequence ID" value="CAH3139457.1"/>
    <property type="molecule type" value="Genomic_DNA"/>
</dbReference>
<dbReference type="GO" id="GO:0005201">
    <property type="term" value="F:extracellular matrix structural constituent"/>
    <property type="evidence" value="ECO:0007669"/>
    <property type="project" value="TreeGrafter"/>
</dbReference>
<comment type="caution">
    <text evidence="5">The sequence shown here is derived from an EMBL/GenBank/DDBJ whole genome shotgun (WGS) entry which is preliminary data.</text>
</comment>
<dbReference type="PROSITE" id="PS00514">
    <property type="entry name" value="FIBRINOGEN_C_1"/>
    <property type="match status" value="1"/>
</dbReference>
<evidence type="ECO:0000256" key="1">
    <source>
        <dbReference type="ARBA" id="ARBA00004613"/>
    </source>
</evidence>
<evidence type="ECO:0000259" key="4">
    <source>
        <dbReference type="PROSITE" id="PS51406"/>
    </source>
</evidence>
<protein>
    <recommendedName>
        <fullName evidence="4">Fibrinogen C-terminal domain-containing protein</fullName>
    </recommendedName>
</protein>
<dbReference type="InterPro" id="IPR014716">
    <property type="entry name" value="Fibrinogen_a/b/g_C_1"/>
</dbReference>
<name>A0AAU9X710_9CNID</name>
<dbReference type="Proteomes" id="UP001159428">
    <property type="component" value="Unassembled WGS sequence"/>
</dbReference>
<dbReference type="GO" id="GO:0030674">
    <property type="term" value="F:protein-macromolecule adaptor activity"/>
    <property type="evidence" value="ECO:0007669"/>
    <property type="project" value="TreeGrafter"/>
</dbReference>
<keyword evidence="2" id="KW-0964">Secreted</keyword>
<dbReference type="Gene3D" id="3.90.215.10">
    <property type="entry name" value="Gamma Fibrinogen, chain A, domain 1"/>
    <property type="match status" value="1"/>
</dbReference>
<accession>A0AAU9X710</accession>
<evidence type="ECO:0000313" key="5">
    <source>
        <dbReference type="EMBL" id="CAH3139457.1"/>
    </source>
</evidence>
<feature type="non-terminal residue" evidence="5">
    <location>
        <position position="95"/>
    </location>
</feature>
<proteinExistence type="predicted"/>
<keyword evidence="3" id="KW-1015">Disulfide bond</keyword>